<accession>H6X3H1</accession>
<keyword evidence="2" id="KW-1185">Reference proteome</keyword>
<protein>
    <submittedName>
        <fullName evidence="1">Uncharacterized protein</fullName>
    </submittedName>
</protein>
<evidence type="ECO:0000313" key="1">
    <source>
        <dbReference type="EMBL" id="AFA44287.1"/>
    </source>
</evidence>
<evidence type="ECO:0000313" key="2">
    <source>
        <dbReference type="Proteomes" id="UP000007524"/>
    </source>
</evidence>
<dbReference type="RefSeq" id="YP_007007169.1">
    <property type="nucleotide sequence ID" value="NC_019526.1"/>
</dbReference>
<dbReference type="KEGG" id="vg:14012603"/>
<sequence length="217" mass="25032">MVVFETVKLRISFFIKNGSGLPGFSLSQSYAEVMWFSRYHTTHLILRLFDQSQYLNTTKFRRNSPVKILVYSPLTIMENTFRRFNLSSPEDYSDGKHMSIALFYLPCCDDSCALFGIMAVLCKLTLRILSPVLPARRAAEPLKCLSTFSIGSSLFVYPYTYRYSAEFSPRIDIIYIILHSTKIVQKYFYTYTFFNSLSHESKKSLINSISISNSLLT</sequence>
<name>H6X3H1_9CAUD</name>
<gene>
    <name evidence="1" type="ORF">RaK2_00014</name>
</gene>
<reference evidence="1 2" key="1">
    <citation type="journal article" date="2012" name="J. Virol.">
        <title>Genome of Klebsiella sp.-Infecting Bacteriophage vB_KleM_RaK2.</title>
        <authorList>
            <person name="Simoliunas E."/>
            <person name="Kaliniene L."/>
            <person name="Truncaite L."/>
            <person name="Klausa V."/>
            <person name="Zajanckauskaite A."/>
            <person name="Meskys R."/>
        </authorList>
    </citation>
    <scope>NUCLEOTIDE SEQUENCE [LARGE SCALE GENOMIC DNA]</scope>
</reference>
<proteinExistence type="predicted"/>
<organism evidence="1 2">
    <name type="scientific">Klebsiella phage vB_KleM_RaK2</name>
    <dbReference type="NCBI Taxonomy" id="1147094"/>
    <lineage>
        <taxon>Viruses</taxon>
        <taxon>Duplodnaviria</taxon>
        <taxon>Heunggongvirae</taxon>
        <taxon>Uroviricota</taxon>
        <taxon>Caudoviricetes</taxon>
        <taxon>Alcyoneusvirus</taxon>
        <taxon>Alcyoneusvirus RaK2</taxon>
    </lineage>
</organism>
<dbReference type="EMBL" id="JQ513383">
    <property type="protein sequence ID" value="AFA44287.1"/>
    <property type="molecule type" value="Genomic_DNA"/>
</dbReference>
<dbReference type="GeneID" id="14012603"/>
<dbReference type="Proteomes" id="UP000007524">
    <property type="component" value="Segment"/>
</dbReference>